<evidence type="ECO:0000256" key="10">
    <source>
        <dbReference type="ARBA" id="ARBA00048721"/>
    </source>
</evidence>
<comment type="function">
    <text evidence="1 11">Catalyzes the reversible adenylation of nicotinate mononucleotide (NaMN) to nicotinic acid adenine dinucleotide (NaAD).</text>
</comment>
<dbReference type="InterPro" id="IPR004821">
    <property type="entry name" value="Cyt_trans-like"/>
</dbReference>
<dbReference type="NCBIfam" id="TIGR00482">
    <property type="entry name" value="nicotinate (nicotinamide) nucleotide adenylyltransferase"/>
    <property type="match status" value="1"/>
</dbReference>
<keyword evidence="7 11" id="KW-0547">Nucleotide-binding</keyword>
<dbReference type="GO" id="GO:0004515">
    <property type="term" value="F:nicotinate-nucleotide adenylyltransferase activity"/>
    <property type="evidence" value="ECO:0007669"/>
    <property type="project" value="UniProtKB-UniRule"/>
</dbReference>
<dbReference type="PANTHER" id="PTHR39321:SF3">
    <property type="entry name" value="PHOSPHOPANTETHEINE ADENYLYLTRANSFERASE"/>
    <property type="match status" value="1"/>
</dbReference>
<evidence type="ECO:0000256" key="9">
    <source>
        <dbReference type="ARBA" id="ARBA00023027"/>
    </source>
</evidence>
<dbReference type="Gene3D" id="3.40.50.620">
    <property type="entry name" value="HUPs"/>
    <property type="match status" value="1"/>
</dbReference>
<comment type="catalytic activity">
    <reaction evidence="10 11">
        <text>nicotinate beta-D-ribonucleotide + ATP + H(+) = deamido-NAD(+) + diphosphate</text>
        <dbReference type="Rhea" id="RHEA:22860"/>
        <dbReference type="ChEBI" id="CHEBI:15378"/>
        <dbReference type="ChEBI" id="CHEBI:30616"/>
        <dbReference type="ChEBI" id="CHEBI:33019"/>
        <dbReference type="ChEBI" id="CHEBI:57502"/>
        <dbReference type="ChEBI" id="CHEBI:58437"/>
        <dbReference type="EC" id="2.7.7.18"/>
    </reaction>
</comment>
<dbReference type="PANTHER" id="PTHR39321">
    <property type="entry name" value="NICOTINATE-NUCLEOTIDE ADENYLYLTRANSFERASE-RELATED"/>
    <property type="match status" value="1"/>
</dbReference>
<proteinExistence type="inferred from homology"/>
<evidence type="ECO:0000256" key="2">
    <source>
        <dbReference type="ARBA" id="ARBA00005019"/>
    </source>
</evidence>
<evidence type="ECO:0000313" key="14">
    <source>
        <dbReference type="Proteomes" id="UP000245962"/>
    </source>
</evidence>
<dbReference type="RefSeq" id="WP_116694177.1">
    <property type="nucleotide sequence ID" value="NZ_QEHR01000004.1"/>
</dbReference>
<dbReference type="AlphaFoldDB" id="A0A2U0I2J0"/>
<keyword evidence="9 11" id="KW-0520">NAD</keyword>
<dbReference type="GO" id="GO:0005524">
    <property type="term" value="F:ATP binding"/>
    <property type="evidence" value="ECO:0007669"/>
    <property type="project" value="UniProtKB-KW"/>
</dbReference>
<dbReference type="EMBL" id="QEHR01000004">
    <property type="protein sequence ID" value="PVW15284.1"/>
    <property type="molecule type" value="Genomic_DNA"/>
</dbReference>
<evidence type="ECO:0000256" key="5">
    <source>
        <dbReference type="ARBA" id="ARBA00022679"/>
    </source>
</evidence>
<comment type="similarity">
    <text evidence="3 11">Belongs to the NadD family.</text>
</comment>
<dbReference type="HAMAP" id="MF_00244">
    <property type="entry name" value="NaMN_adenylyltr"/>
    <property type="match status" value="1"/>
</dbReference>
<protein>
    <recommendedName>
        <fullName evidence="11">Probable nicotinate-nucleotide adenylyltransferase</fullName>
        <ecNumber evidence="11">2.7.7.18</ecNumber>
    </recommendedName>
    <alternativeName>
        <fullName evidence="11">Deamido-NAD(+) diphosphorylase</fullName>
    </alternativeName>
    <alternativeName>
        <fullName evidence="11">Deamido-NAD(+) pyrophosphorylase</fullName>
    </alternativeName>
    <alternativeName>
        <fullName evidence="11">Nicotinate mononucleotide adenylyltransferase</fullName>
        <shortName evidence="11">NaMN adenylyltransferase</shortName>
    </alternativeName>
</protein>
<keyword evidence="5 11" id="KW-0808">Transferase</keyword>
<evidence type="ECO:0000256" key="7">
    <source>
        <dbReference type="ARBA" id="ARBA00022741"/>
    </source>
</evidence>
<feature type="domain" description="Cytidyltransferase-like" evidence="12">
    <location>
        <begin position="9"/>
        <end position="186"/>
    </location>
</feature>
<name>A0A2U0I2J0_9FLAO</name>
<keyword evidence="4 11" id="KW-0662">Pyridine nucleotide biosynthesis</keyword>
<evidence type="ECO:0000256" key="8">
    <source>
        <dbReference type="ARBA" id="ARBA00022840"/>
    </source>
</evidence>
<comment type="pathway">
    <text evidence="2 11">Cofactor biosynthesis; NAD(+) biosynthesis; deamido-NAD(+) from nicotinate D-ribonucleotide: step 1/1.</text>
</comment>
<dbReference type="SUPFAM" id="SSF52374">
    <property type="entry name" value="Nucleotidylyl transferase"/>
    <property type="match status" value="1"/>
</dbReference>
<keyword evidence="6 11" id="KW-0548">Nucleotidyltransferase</keyword>
<evidence type="ECO:0000256" key="3">
    <source>
        <dbReference type="ARBA" id="ARBA00009014"/>
    </source>
</evidence>
<evidence type="ECO:0000256" key="4">
    <source>
        <dbReference type="ARBA" id="ARBA00022642"/>
    </source>
</evidence>
<dbReference type="OrthoDB" id="5295945at2"/>
<dbReference type="UniPathway" id="UPA00253">
    <property type="reaction ID" value="UER00332"/>
</dbReference>
<dbReference type="InterPro" id="IPR014729">
    <property type="entry name" value="Rossmann-like_a/b/a_fold"/>
</dbReference>
<organism evidence="13 14">
    <name type="scientific">Marixanthomonas spongiae</name>
    <dbReference type="NCBI Taxonomy" id="2174845"/>
    <lineage>
        <taxon>Bacteria</taxon>
        <taxon>Pseudomonadati</taxon>
        <taxon>Bacteroidota</taxon>
        <taxon>Flavobacteriia</taxon>
        <taxon>Flavobacteriales</taxon>
        <taxon>Flavobacteriaceae</taxon>
        <taxon>Marixanthomonas</taxon>
    </lineage>
</organism>
<sequence length="213" mass="24589">MSATKKTGLYFGTFNPIHIGHLIIANHLVENSDLDEIWLIVTPHNPHKKKKSLLEDHHRLAMVEIALEEYPKLKASNIEFNLPQPNYTVNTLVHLEEKYPTKQFALIMGEDNLKSFHKWKNYEVILDRYSIYVYPRISEGTVDTQFYSPTSASSANGIEGGGEVFHPKITKVDAPIMELSSTFIRKGVKAGKNIRPMMPFDVWKYMDEMNFYR</sequence>
<gene>
    <name evidence="11" type="primary">nadD</name>
    <name evidence="13" type="ORF">DDV96_07745</name>
</gene>
<dbReference type="InterPro" id="IPR005248">
    <property type="entry name" value="NadD/NMNAT"/>
</dbReference>
<keyword evidence="14" id="KW-1185">Reference proteome</keyword>
<reference evidence="13 14" key="1">
    <citation type="submission" date="2018-04" db="EMBL/GenBank/DDBJ databases">
        <title>Marixanthomonas spongiae HN-E44 sp. nov., isolated from a marine sponge.</title>
        <authorList>
            <person name="Luo L."/>
            <person name="Zhuang L."/>
        </authorList>
    </citation>
    <scope>NUCLEOTIDE SEQUENCE [LARGE SCALE GENOMIC DNA]</scope>
    <source>
        <strain evidence="13 14">HN-E44</strain>
    </source>
</reference>
<dbReference type="CDD" id="cd02165">
    <property type="entry name" value="NMNAT"/>
    <property type="match status" value="1"/>
</dbReference>
<evidence type="ECO:0000256" key="1">
    <source>
        <dbReference type="ARBA" id="ARBA00002324"/>
    </source>
</evidence>
<dbReference type="GO" id="GO:0009435">
    <property type="term" value="P:NAD+ biosynthetic process"/>
    <property type="evidence" value="ECO:0007669"/>
    <property type="project" value="UniProtKB-UniRule"/>
</dbReference>
<accession>A0A2U0I2J0</accession>
<comment type="caution">
    <text evidence="13">The sequence shown here is derived from an EMBL/GenBank/DDBJ whole genome shotgun (WGS) entry which is preliminary data.</text>
</comment>
<dbReference type="Proteomes" id="UP000245962">
    <property type="component" value="Unassembled WGS sequence"/>
</dbReference>
<dbReference type="EC" id="2.7.7.18" evidence="11"/>
<dbReference type="Pfam" id="PF01467">
    <property type="entry name" value="CTP_transf_like"/>
    <property type="match status" value="1"/>
</dbReference>
<evidence type="ECO:0000256" key="6">
    <source>
        <dbReference type="ARBA" id="ARBA00022695"/>
    </source>
</evidence>
<evidence type="ECO:0000256" key="11">
    <source>
        <dbReference type="HAMAP-Rule" id="MF_00244"/>
    </source>
</evidence>
<evidence type="ECO:0000313" key="13">
    <source>
        <dbReference type="EMBL" id="PVW15284.1"/>
    </source>
</evidence>
<keyword evidence="8 11" id="KW-0067">ATP-binding</keyword>
<dbReference type="NCBIfam" id="TIGR00125">
    <property type="entry name" value="cyt_tran_rel"/>
    <property type="match status" value="1"/>
</dbReference>
<evidence type="ECO:0000259" key="12">
    <source>
        <dbReference type="Pfam" id="PF01467"/>
    </source>
</evidence>